<feature type="compositionally biased region" description="Polar residues" evidence="1">
    <location>
        <begin position="132"/>
        <end position="153"/>
    </location>
</feature>
<dbReference type="Proteomes" id="UP000187609">
    <property type="component" value="Unassembled WGS sequence"/>
</dbReference>
<feature type="compositionally biased region" description="Basic and acidic residues" evidence="1">
    <location>
        <begin position="179"/>
        <end position="197"/>
    </location>
</feature>
<dbReference type="Gramene" id="OIT30599">
    <property type="protein sequence ID" value="OIT30599"/>
    <property type="gene ID" value="A4A49_16813"/>
</dbReference>
<feature type="compositionally biased region" description="Basic residues" evidence="1">
    <location>
        <begin position="92"/>
        <end position="107"/>
    </location>
</feature>
<feature type="compositionally biased region" description="Basic and acidic residues" evidence="1">
    <location>
        <begin position="121"/>
        <end position="131"/>
    </location>
</feature>
<feature type="compositionally biased region" description="Polar residues" evidence="1">
    <location>
        <begin position="257"/>
        <end position="271"/>
    </location>
</feature>
<feature type="compositionally biased region" description="Polar residues" evidence="1">
    <location>
        <begin position="53"/>
        <end position="62"/>
    </location>
</feature>
<feature type="compositionally biased region" description="Polar residues" evidence="1">
    <location>
        <begin position="205"/>
        <end position="221"/>
    </location>
</feature>
<keyword evidence="3" id="KW-1185">Reference proteome</keyword>
<comment type="caution">
    <text evidence="2">The sequence shown here is derived from an EMBL/GenBank/DDBJ whole genome shotgun (WGS) entry which is preliminary data.</text>
</comment>
<feature type="region of interest" description="Disordered" evidence="1">
    <location>
        <begin position="179"/>
        <end position="233"/>
    </location>
</feature>
<name>A0A314KP99_NICAT</name>
<reference evidence="2" key="1">
    <citation type="submission" date="2016-11" db="EMBL/GenBank/DDBJ databases">
        <title>The genome of Nicotiana attenuata.</title>
        <authorList>
            <person name="Xu S."/>
            <person name="Brockmoeller T."/>
            <person name="Gaquerel E."/>
            <person name="Navarro A."/>
            <person name="Kuhl H."/>
            <person name="Gase K."/>
            <person name="Ling Z."/>
            <person name="Zhou W."/>
            <person name="Kreitzer C."/>
            <person name="Stanke M."/>
            <person name="Tang H."/>
            <person name="Lyons E."/>
            <person name="Pandey P."/>
            <person name="Pandey S.P."/>
            <person name="Timmermann B."/>
            <person name="Baldwin I.T."/>
        </authorList>
    </citation>
    <scope>NUCLEOTIDE SEQUENCE [LARGE SCALE GENOMIC DNA]</scope>
    <source>
        <strain evidence="2">UT</strain>
    </source>
</reference>
<feature type="region of interest" description="Disordered" evidence="1">
    <location>
        <begin position="50"/>
        <end position="166"/>
    </location>
</feature>
<evidence type="ECO:0000256" key="1">
    <source>
        <dbReference type="SAM" id="MobiDB-lite"/>
    </source>
</evidence>
<feature type="compositionally biased region" description="Basic residues" evidence="1">
    <location>
        <begin position="272"/>
        <end position="283"/>
    </location>
</feature>
<feature type="region of interest" description="Disordered" evidence="1">
    <location>
        <begin position="253"/>
        <end position="320"/>
    </location>
</feature>
<sequence>MDPYFQPQRRFTNCPRMGGGAGITLALLLYGAVDSPTLSNRKGSSFGFGFFSKNQRGNTTTSHNKETKTSVKTQEKKHHQSCTIKEKEGWKTQRKRQSKGQNNKKQHQTFIPKQTIGSQKGSEKQQVETQKDTQAQSSRETQQQGKETTTPQKQHPAEAPTITQERSFHLTMVSVAELEEQRRNSQEDHSLDERGDSKGGGVPQDPNQQKLDQSIIGTSNHPPDIIGEYTNLDTCNSEDDQSAIIKQLAKGKAKNVSDFSIQVPTPKNNSSQKKRRAMRRKNAKILPTEQNQMQDDDVERQKTTGEETLNNDCDTKCPKEDEYKPIQSEVEPMEPRDWSEEEIDHNVQLCELLIEAVNGSPDKQELIMSQNLSPRMGPSPRVTRSKVVVAINILPKFTTPSKFQ</sequence>
<dbReference type="AlphaFoldDB" id="A0A314KP99"/>
<proteinExistence type="predicted"/>
<evidence type="ECO:0000313" key="3">
    <source>
        <dbReference type="Proteomes" id="UP000187609"/>
    </source>
</evidence>
<dbReference type="EMBL" id="MJEQ01001474">
    <property type="protein sequence ID" value="OIT30599.1"/>
    <property type="molecule type" value="Genomic_DNA"/>
</dbReference>
<protein>
    <submittedName>
        <fullName evidence="2">Uncharacterized protein</fullName>
    </submittedName>
</protein>
<organism evidence="2 3">
    <name type="scientific">Nicotiana attenuata</name>
    <name type="common">Coyote tobacco</name>
    <dbReference type="NCBI Taxonomy" id="49451"/>
    <lineage>
        <taxon>Eukaryota</taxon>
        <taxon>Viridiplantae</taxon>
        <taxon>Streptophyta</taxon>
        <taxon>Embryophyta</taxon>
        <taxon>Tracheophyta</taxon>
        <taxon>Spermatophyta</taxon>
        <taxon>Magnoliopsida</taxon>
        <taxon>eudicotyledons</taxon>
        <taxon>Gunneridae</taxon>
        <taxon>Pentapetalae</taxon>
        <taxon>asterids</taxon>
        <taxon>lamiids</taxon>
        <taxon>Solanales</taxon>
        <taxon>Solanaceae</taxon>
        <taxon>Nicotianoideae</taxon>
        <taxon>Nicotianeae</taxon>
        <taxon>Nicotiana</taxon>
    </lineage>
</organism>
<feature type="compositionally biased region" description="Polar residues" evidence="1">
    <location>
        <begin position="108"/>
        <end position="120"/>
    </location>
</feature>
<accession>A0A314KP99</accession>
<evidence type="ECO:0000313" key="2">
    <source>
        <dbReference type="EMBL" id="OIT30599.1"/>
    </source>
</evidence>
<gene>
    <name evidence="2" type="ORF">A4A49_16813</name>
</gene>